<comment type="caution">
    <text evidence="2">The sequence shown here is derived from an EMBL/GenBank/DDBJ whole genome shotgun (WGS) entry which is preliminary data.</text>
</comment>
<organism evidence="2 3">
    <name type="scientific">Paramuricea clavata</name>
    <name type="common">Red gorgonian</name>
    <name type="synonym">Violescent sea-whip</name>
    <dbReference type="NCBI Taxonomy" id="317549"/>
    <lineage>
        <taxon>Eukaryota</taxon>
        <taxon>Metazoa</taxon>
        <taxon>Cnidaria</taxon>
        <taxon>Anthozoa</taxon>
        <taxon>Octocorallia</taxon>
        <taxon>Malacalcyonacea</taxon>
        <taxon>Plexauridae</taxon>
        <taxon>Paramuricea</taxon>
    </lineage>
</organism>
<dbReference type="EMBL" id="CACRXK020019984">
    <property type="protein sequence ID" value="CAB4034280.1"/>
    <property type="molecule type" value="Genomic_DNA"/>
</dbReference>
<dbReference type="Proteomes" id="UP001152795">
    <property type="component" value="Unassembled WGS sequence"/>
</dbReference>
<reference evidence="2" key="1">
    <citation type="submission" date="2020-04" db="EMBL/GenBank/DDBJ databases">
        <authorList>
            <person name="Alioto T."/>
            <person name="Alioto T."/>
            <person name="Gomez Garrido J."/>
        </authorList>
    </citation>
    <scope>NUCLEOTIDE SEQUENCE</scope>
    <source>
        <strain evidence="2">A484AB</strain>
    </source>
</reference>
<dbReference type="InterPro" id="IPR058913">
    <property type="entry name" value="Integrase_dom_put"/>
</dbReference>
<dbReference type="OrthoDB" id="5946233at2759"/>
<sequence length="161" mass="19338">IEHWWRELHERLEQFYKHKLKYLKDQGYYSPHNQPDRLLLPYLFIPLLQHELDVFREIVWNTHRIRKQDTHLPNGMPDHVYNFPEEYGLEECGWEVTEDQLKEAAFHSGVLDVEDDYLEPDFRARCEAIIANPADVKPKDCVDAFLYLKEHFTAQQNQNAS</sequence>
<proteinExistence type="predicted"/>
<feature type="non-terminal residue" evidence="2">
    <location>
        <position position="1"/>
    </location>
</feature>
<gene>
    <name evidence="2" type="ORF">PACLA_8A011424</name>
</gene>
<dbReference type="AlphaFoldDB" id="A0A6S7JYA2"/>
<evidence type="ECO:0000313" key="2">
    <source>
        <dbReference type="EMBL" id="CAB4034280.1"/>
    </source>
</evidence>
<keyword evidence="3" id="KW-1185">Reference proteome</keyword>
<evidence type="ECO:0000313" key="3">
    <source>
        <dbReference type="Proteomes" id="UP001152795"/>
    </source>
</evidence>
<evidence type="ECO:0000259" key="1">
    <source>
        <dbReference type="Pfam" id="PF24764"/>
    </source>
</evidence>
<feature type="domain" description="Integrase core" evidence="1">
    <location>
        <begin position="1"/>
        <end position="74"/>
    </location>
</feature>
<accession>A0A6S7JYA2</accession>
<name>A0A6S7JYA2_PARCT</name>
<dbReference type="Pfam" id="PF24764">
    <property type="entry name" value="rva_4"/>
    <property type="match status" value="1"/>
</dbReference>
<protein>
    <recommendedName>
        <fullName evidence="1">Integrase core domain-containing protein</fullName>
    </recommendedName>
</protein>